<name>A0A5B7X5C3_9FLAO</name>
<evidence type="ECO:0000313" key="2">
    <source>
        <dbReference type="EMBL" id="QCY70646.1"/>
    </source>
</evidence>
<dbReference type="InterPro" id="IPR029063">
    <property type="entry name" value="SAM-dependent_MTases_sf"/>
</dbReference>
<dbReference type="GO" id="GO:0032259">
    <property type="term" value="P:methylation"/>
    <property type="evidence" value="ECO:0007669"/>
    <property type="project" value="UniProtKB-KW"/>
</dbReference>
<dbReference type="RefSeq" id="WP_139067215.1">
    <property type="nucleotide sequence ID" value="NZ_CP040812.1"/>
</dbReference>
<keyword evidence="2" id="KW-0808">Transferase</keyword>
<proteinExistence type="predicted"/>
<feature type="domain" description="Methyltransferase type 12" evidence="1">
    <location>
        <begin position="69"/>
        <end position="159"/>
    </location>
</feature>
<dbReference type="Pfam" id="PF08242">
    <property type="entry name" value="Methyltransf_12"/>
    <property type="match status" value="1"/>
</dbReference>
<gene>
    <name evidence="2" type="ORF">FHG64_15280</name>
</gene>
<accession>A0A5B7X5C3</accession>
<sequence>MKKHHSDQYKDIFGRAIKAYYNEKDTTNITVHSPDFDDDIIPVEYLFRNFEQMPVLEQKALGLCSGKVLDVGCGAGSHGLFLQNERSLQVTGIDISPGAVEIASQRGLKDARQLDYFNLKTEKFDTILFLMNGTGIIGRLNKLDEFFSHTRSLLNAGGKVLLDSSDLRFLYDEDEEGGIWVDLAAGYYGELKFRISYKDEVSEEFDWLYLDFDSLELAAAKNRFSCTLLQKGEHYDYLAELKPL</sequence>
<dbReference type="CDD" id="cd02440">
    <property type="entry name" value="AdoMet_MTases"/>
    <property type="match status" value="1"/>
</dbReference>
<dbReference type="AlphaFoldDB" id="A0A5B7X5C3"/>
<keyword evidence="3" id="KW-1185">Reference proteome</keyword>
<dbReference type="OrthoDB" id="1143568at2"/>
<dbReference type="EMBL" id="CP040812">
    <property type="protein sequence ID" value="QCY70646.1"/>
    <property type="molecule type" value="Genomic_DNA"/>
</dbReference>
<dbReference type="Gene3D" id="3.40.50.150">
    <property type="entry name" value="Vaccinia Virus protein VP39"/>
    <property type="match status" value="1"/>
</dbReference>
<dbReference type="KEGG" id="afla:FHG64_15280"/>
<dbReference type="InterPro" id="IPR013217">
    <property type="entry name" value="Methyltransf_12"/>
</dbReference>
<organism evidence="2 3">
    <name type="scientific">Antarcticibacterium flavum</name>
    <dbReference type="NCBI Taxonomy" id="2058175"/>
    <lineage>
        <taxon>Bacteria</taxon>
        <taxon>Pseudomonadati</taxon>
        <taxon>Bacteroidota</taxon>
        <taxon>Flavobacteriia</taxon>
        <taxon>Flavobacteriales</taxon>
        <taxon>Flavobacteriaceae</taxon>
        <taxon>Antarcticibacterium</taxon>
    </lineage>
</organism>
<evidence type="ECO:0000259" key="1">
    <source>
        <dbReference type="Pfam" id="PF08242"/>
    </source>
</evidence>
<dbReference type="SUPFAM" id="SSF53335">
    <property type="entry name" value="S-adenosyl-L-methionine-dependent methyltransferases"/>
    <property type="match status" value="1"/>
</dbReference>
<dbReference type="GO" id="GO:0008168">
    <property type="term" value="F:methyltransferase activity"/>
    <property type="evidence" value="ECO:0007669"/>
    <property type="project" value="UniProtKB-KW"/>
</dbReference>
<keyword evidence="2" id="KW-0489">Methyltransferase</keyword>
<dbReference type="Proteomes" id="UP000309016">
    <property type="component" value="Chromosome"/>
</dbReference>
<evidence type="ECO:0000313" key="3">
    <source>
        <dbReference type="Proteomes" id="UP000309016"/>
    </source>
</evidence>
<protein>
    <submittedName>
        <fullName evidence="2">Class I SAM-dependent methyltransferase</fullName>
    </submittedName>
</protein>
<reference evidence="2 3" key="1">
    <citation type="submission" date="2019-06" db="EMBL/GenBank/DDBJ databases">
        <title>Complete genome sequence of Antarcticibacterium flavum KCTC 52984T from an Antarctic marine sediment.</title>
        <authorList>
            <person name="Lee Y.M."/>
            <person name="Shin S.C."/>
        </authorList>
    </citation>
    <scope>NUCLEOTIDE SEQUENCE [LARGE SCALE GENOMIC DNA]</scope>
    <source>
        <strain evidence="2 3">KCTC 52984</strain>
    </source>
</reference>